<evidence type="ECO:0000256" key="5">
    <source>
        <dbReference type="ARBA" id="ARBA00020998"/>
    </source>
</evidence>
<dbReference type="NCBIfam" id="TIGR00070">
    <property type="entry name" value="hisG"/>
    <property type="match status" value="1"/>
</dbReference>
<keyword evidence="14" id="KW-1185">Reference proteome</keyword>
<feature type="domain" description="ATP phosphoribosyltransferase catalytic" evidence="12">
    <location>
        <begin position="61"/>
        <end position="236"/>
    </location>
</feature>
<dbReference type="InterPro" id="IPR018198">
    <property type="entry name" value="ATP_PRibTrfase_CS"/>
</dbReference>
<comment type="caution">
    <text evidence="13">The sequence shown here is derived from an EMBL/GenBank/DDBJ whole genome shotgun (WGS) entry which is preliminary data.</text>
</comment>
<evidence type="ECO:0000256" key="6">
    <source>
        <dbReference type="ARBA" id="ARBA00022605"/>
    </source>
</evidence>
<comment type="pathway">
    <text evidence="2">Amino-acid biosynthesis; L-histidine biosynthesis; L-histidine from 5-phospho-alpha-D-ribose 1-diphosphate: step 1/9.</text>
</comment>
<dbReference type="PANTHER" id="PTHR21403:SF8">
    <property type="entry name" value="ATP PHOSPHORIBOSYLTRANSFERASE"/>
    <property type="match status" value="1"/>
</dbReference>
<evidence type="ECO:0000256" key="10">
    <source>
        <dbReference type="ARBA" id="ARBA00024861"/>
    </source>
</evidence>
<evidence type="ECO:0000256" key="1">
    <source>
        <dbReference type="ARBA" id="ARBA00000915"/>
    </source>
</evidence>
<keyword evidence="9" id="KW-0368">Histidine biosynthesis</keyword>
<dbReference type="Proteomes" id="UP001223743">
    <property type="component" value="Unassembled WGS sequence"/>
</dbReference>
<dbReference type="SUPFAM" id="SSF53850">
    <property type="entry name" value="Periplasmic binding protein-like II"/>
    <property type="match status" value="1"/>
</dbReference>
<evidence type="ECO:0000313" key="13">
    <source>
        <dbReference type="EMBL" id="MDQ0515771.1"/>
    </source>
</evidence>
<evidence type="ECO:0000259" key="12">
    <source>
        <dbReference type="Pfam" id="PF01634"/>
    </source>
</evidence>
<evidence type="ECO:0000256" key="8">
    <source>
        <dbReference type="ARBA" id="ARBA00022679"/>
    </source>
</evidence>
<comment type="similarity">
    <text evidence="3">Belongs to the ATP phosphoribosyltransferase family. Short subfamily.</text>
</comment>
<comment type="catalytic activity">
    <reaction evidence="1">
        <text>1-(5-phospho-beta-D-ribosyl)-ATP + diphosphate = 5-phospho-alpha-D-ribose 1-diphosphate + ATP</text>
        <dbReference type="Rhea" id="RHEA:18473"/>
        <dbReference type="ChEBI" id="CHEBI:30616"/>
        <dbReference type="ChEBI" id="CHEBI:33019"/>
        <dbReference type="ChEBI" id="CHEBI:58017"/>
        <dbReference type="ChEBI" id="CHEBI:73183"/>
        <dbReference type="EC" id="2.4.2.17"/>
    </reaction>
</comment>
<keyword evidence="8 13" id="KW-0808">Transferase</keyword>
<dbReference type="PROSITE" id="PS01316">
    <property type="entry name" value="ATP_P_PHORIBOSYLTR"/>
    <property type="match status" value="1"/>
</dbReference>
<sequence>MTEAPLDAPLVLAVPSKGRLQENANAFFARAGLPVMQSGSERSYRGRIAGLGDVEIAYLSASEITRELAAGTVHLGVTGRDLVEEEVADFGQRLELVLPLGFGHADVVVAVPEGWIDVASMADLDDVAADFRPRHGRWLTVATKYVNLTRRFFHEHGIADYRIVESLGATEGAPASGAADLIVDITTTGSTLAANALKVLRDGVILRSEAHLVASLPANWSGAARGALRTILDRIEAEAAGRSLREIRADVSDAEGAALVAADRFGATTPFGTGQGPLTLHCPAGKVYQCAEWLRTGAGARMVTVGRLDMLFSATSPLTAHLLGRLDAYTG</sequence>
<keyword evidence="6" id="KW-0028">Amino-acid biosynthesis</keyword>
<evidence type="ECO:0000256" key="7">
    <source>
        <dbReference type="ARBA" id="ARBA00022676"/>
    </source>
</evidence>
<reference evidence="13 14" key="1">
    <citation type="submission" date="2023-07" db="EMBL/GenBank/DDBJ databases">
        <title>Genomic Encyclopedia of Type Strains, Phase IV (KMG-IV): sequencing the most valuable type-strain genomes for metagenomic binning, comparative biology and taxonomic classification.</title>
        <authorList>
            <person name="Goeker M."/>
        </authorList>
    </citation>
    <scope>NUCLEOTIDE SEQUENCE [LARGE SCALE GENOMIC DNA]</scope>
    <source>
        <strain evidence="13 14">B1-1</strain>
    </source>
</reference>
<evidence type="ECO:0000313" key="14">
    <source>
        <dbReference type="Proteomes" id="UP001223743"/>
    </source>
</evidence>
<comment type="function">
    <text evidence="10">Catalyzes the condensation of ATP and 5-phosphoribose 1-diphosphate to form N'-(5'-phosphoribosyl)-ATP (PR-ATP). Has a crucial role in the pathway because the rate of histidine biosynthesis seems to be controlled primarily by regulation of HisG enzymatic activity.</text>
</comment>
<evidence type="ECO:0000256" key="2">
    <source>
        <dbReference type="ARBA" id="ARBA00004667"/>
    </source>
</evidence>
<dbReference type="Gene3D" id="3.40.190.10">
    <property type="entry name" value="Periplasmic binding protein-like II"/>
    <property type="match status" value="2"/>
</dbReference>
<dbReference type="EMBL" id="JAUSWJ010000001">
    <property type="protein sequence ID" value="MDQ0515771.1"/>
    <property type="molecule type" value="Genomic_DNA"/>
</dbReference>
<evidence type="ECO:0000256" key="4">
    <source>
        <dbReference type="ARBA" id="ARBA00011946"/>
    </source>
</evidence>
<dbReference type="RefSeq" id="WP_266280521.1">
    <property type="nucleotide sequence ID" value="NZ_JAPKNF010000001.1"/>
</dbReference>
<evidence type="ECO:0000256" key="3">
    <source>
        <dbReference type="ARBA" id="ARBA00009489"/>
    </source>
</evidence>
<evidence type="ECO:0000256" key="9">
    <source>
        <dbReference type="ARBA" id="ARBA00023102"/>
    </source>
</evidence>
<dbReference type="PANTHER" id="PTHR21403">
    <property type="entry name" value="ATP PHOSPHORIBOSYLTRANSFERASE ATP-PRTASE"/>
    <property type="match status" value="1"/>
</dbReference>
<organism evidence="13 14">
    <name type="scientific">Kaistia geumhonensis</name>
    <dbReference type="NCBI Taxonomy" id="410839"/>
    <lineage>
        <taxon>Bacteria</taxon>
        <taxon>Pseudomonadati</taxon>
        <taxon>Pseudomonadota</taxon>
        <taxon>Alphaproteobacteria</taxon>
        <taxon>Hyphomicrobiales</taxon>
        <taxon>Kaistiaceae</taxon>
        <taxon>Kaistia</taxon>
    </lineage>
</organism>
<evidence type="ECO:0000256" key="11">
    <source>
        <dbReference type="NCBIfam" id="TIGR00070"/>
    </source>
</evidence>
<keyword evidence="7 13" id="KW-0328">Glycosyltransferase</keyword>
<dbReference type="CDD" id="cd13593">
    <property type="entry name" value="PBP2_HisGL3"/>
    <property type="match status" value="1"/>
</dbReference>
<dbReference type="InterPro" id="IPR013820">
    <property type="entry name" value="ATP_PRibTrfase_cat"/>
</dbReference>
<dbReference type="EC" id="2.4.2.17" evidence="4 11"/>
<dbReference type="Pfam" id="PF01634">
    <property type="entry name" value="HisG"/>
    <property type="match status" value="1"/>
</dbReference>
<protein>
    <recommendedName>
        <fullName evidence="5 11">ATP phosphoribosyltransferase</fullName>
        <ecNumber evidence="4 11">2.4.2.17</ecNumber>
    </recommendedName>
</protein>
<dbReference type="InterPro" id="IPR001348">
    <property type="entry name" value="ATP_PRibTrfase_HisG"/>
</dbReference>
<proteinExistence type="inferred from homology"/>
<accession>A0ABU0M484</accession>
<name>A0ABU0M484_9HYPH</name>
<gene>
    <name evidence="13" type="ORF">QO015_001384</name>
</gene>
<dbReference type="GO" id="GO:0003879">
    <property type="term" value="F:ATP phosphoribosyltransferase activity"/>
    <property type="evidence" value="ECO:0007669"/>
    <property type="project" value="UniProtKB-EC"/>
</dbReference>